<dbReference type="Gene3D" id="1.10.3260.10">
    <property type="entry name" value="DNA ligase, ATP-dependent, N-terminal domain"/>
    <property type="match status" value="1"/>
</dbReference>
<dbReference type="InterPro" id="IPR000977">
    <property type="entry name" value="DNA_ligase_ATP-dep"/>
</dbReference>
<sequence>MLCLSSYRFTQTTLLHNFSLKPSSSIFLHFSKKKQFPLKPLFFSVNPNSRTMSDSPPPPPPPRSAFAVLMANSKKKTTSSPKKRKTPDVETSSKSPVVNQDSVLKPIKDTHLVNESKSEEVVVKKRNQDSILKPIEDTHLVNESKSEECVVKKRKMISPDESIVEIKKKAANFDPKKAVYWGNGQRVPFMFVVKAFDAISKESERIVITEIVTNMLRTVIETTPEDLLPVVYLAANKIAAAHDGMELGIGDASIIKALAEACGAKEAHIKKQYKELGDLGLVAKTSRSSQPLMHKPEALTVAKVFDTFRIIAKESGKDSQEKKKNYIKSLLVAATDCEPQYLIRLLQTKLRIGLAEQTLLVAIAHAFVYSDKHSSPPAGVDSPLEEAAKIVKQVFSVIPVYEKIVPALLADGVWKLSETCGFSPGVPVGPMLAKPTKGVSEILDKFQDMEFTCEYKYDGERAQIHYMEDGSVEIYSRNAERNTGKFPDVVTAISRLKKSSATSFVLDCELVAYDREKQKILPFQVLTTRARKNVVISEIKVNVCIYAFDILYLNGQPLLQEQLNVRREHLYKSFEEEPGYFQFATAVASNDLEEITKFLEDAVNGRLATLFEDLKRDIQLLIL</sequence>
<feature type="domain" description="ATP-dependent DNA ligase family profile" evidence="17">
    <location>
        <begin position="536"/>
        <end position="604"/>
    </location>
</feature>
<feature type="region of interest" description="Disordered" evidence="16">
    <location>
        <begin position="73"/>
        <end position="101"/>
    </location>
</feature>
<proteinExistence type="inferred from homology"/>
<evidence type="ECO:0000313" key="19">
    <source>
        <dbReference type="Proteomes" id="UP001627284"/>
    </source>
</evidence>
<evidence type="ECO:0000313" key="18">
    <source>
        <dbReference type="EMBL" id="KAL3354366.1"/>
    </source>
</evidence>
<organism evidence="18 19">
    <name type="scientific">Solanum stoloniferum</name>
    <dbReference type="NCBI Taxonomy" id="62892"/>
    <lineage>
        <taxon>Eukaryota</taxon>
        <taxon>Viridiplantae</taxon>
        <taxon>Streptophyta</taxon>
        <taxon>Embryophyta</taxon>
        <taxon>Tracheophyta</taxon>
        <taxon>Spermatophyta</taxon>
        <taxon>Magnoliopsida</taxon>
        <taxon>eudicotyledons</taxon>
        <taxon>Gunneridae</taxon>
        <taxon>Pentapetalae</taxon>
        <taxon>asterids</taxon>
        <taxon>lamiids</taxon>
        <taxon>Solanales</taxon>
        <taxon>Solanaceae</taxon>
        <taxon>Solanoideae</taxon>
        <taxon>Solaneae</taxon>
        <taxon>Solanum</taxon>
    </lineage>
</organism>
<keyword evidence="12" id="KW-0131">Cell cycle</keyword>
<dbReference type="GO" id="GO:0051301">
    <property type="term" value="P:cell division"/>
    <property type="evidence" value="ECO:0007669"/>
    <property type="project" value="UniProtKB-KW"/>
</dbReference>
<keyword evidence="3 14" id="KW-0436">Ligase</keyword>
<dbReference type="FunFam" id="3.30.470.30:FF:000002">
    <property type="entry name" value="DNA ligase"/>
    <property type="match status" value="1"/>
</dbReference>
<evidence type="ECO:0000256" key="16">
    <source>
        <dbReference type="SAM" id="MobiDB-lite"/>
    </source>
</evidence>
<evidence type="ECO:0000256" key="10">
    <source>
        <dbReference type="ARBA" id="ARBA00023204"/>
    </source>
</evidence>
<dbReference type="GO" id="GO:0003910">
    <property type="term" value="F:DNA ligase (ATP) activity"/>
    <property type="evidence" value="ECO:0007669"/>
    <property type="project" value="UniProtKB-EC"/>
</dbReference>
<dbReference type="GO" id="GO:0005524">
    <property type="term" value="F:ATP binding"/>
    <property type="evidence" value="ECO:0007669"/>
    <property type="project" value="UniProtKB-KW"/>
</dbReference>
<dbReference type="NCBIfam" id="TIGR00574">
    <property type="entry name" value="dnl1"/>
    <property type="match status" value="1"/>
</dbReference>
<accession>A0ABD2TDX6</accession>
<evidence type="ECO:0000256" key="5">
    <source>
        <dbReference type="ARBA" id="ARBA00022705"/>
    </source>
</evidence>
<keyword evidence="5" id="KW-0235">DNA replication</keyword>
<dbReference type="EC" id="6.5.1.1" evidence="14"/>
<dbReference type="Pfam" id="PF04675">
    <property type="entry name" value="DNA_ligase_A_N"/>
    <property type="match status" value="1"/>
</dbReference>
<evidence type="ECO:0000256" key="6">
    <source>
        <dbReference type="ARBA" id="ARBA00022741"/>
    </source>
</evidence>
<keyword evidence="6 14" id="KW-0547">Nucleotide-binding</keyword>
<evidence type="ECO:0000256" key="15">
    <source>
        <dbReference type="RuleBase" id="RU004196"/>
    </source>
</evidence>
<dbReference type="PROSITE" id="PS00697">
    <property type="entry name" value="DNA_LIGASE_A1"/>
    <property type="match status" value="1"/>
</dbReference>
<dbReference type="GO" id="GO:0006260">
    <property type="term" value="P:DNA replication"/>
    <property type="evidence" value="ECO:0007669"/>
    <property type="project" value="UniProtKB-KW"/>
</dbReference>
<evidence type="ECO:0000256" key="7">
    <source>
        <dbReference type="ARBA" id="ARBA00022763"/>
    </source>
</evidence>
<dbReference type="GO" id="GO:0006310">
    <property type="term" value="P:DNA recombination"/>
    <property type="evidence" value="ECO:0007669"/>
    <property type="project" value="UniProtKB-KW"/>
</dbReference>
<dbReference type="Gene3D" id="3.30.1490.70">
    <property type="match status" value="1"/>
</dbReference>
<dbReference type="GO" id="GO:0006281">
    <property type="term" value="P:DNA repair"/>
    <property type="evidence" value="ECO:0007669"/>
    <property type="project" value="UniProtKB-KW"/>
</dbReference>
<dbReference type="AlphaFoldDB" id="A0ABD2TDX6"/>
<dbReference type="SUPFAM" id="SSF56091">
    <property type="entry name" value="DNA ligase/mRNA capping enzyme, catalytic domain"/>
    <property type="match status" value="1"/>
</dbReference>
<dbReference type="EMBL" id="JBJKTR010000011">
    <property type="protein sequence ID" value="KAL3354366.1"/>
    <property type="molecule type" value="Genomic_DNA"/>
</dbReference>
<keyword evidence="8 14" id="KW-0067">ATP-binding</keyword>
<comment type="subcellular location">
    <subcellularLocation>
        <location evidence="1">Nucleus</location>
    </subcellularLocation>
</comment>
<gene>
    <name evidence="18" type="ORF">AABB24_018821</name>
</gene>
<dbReference type="Pfam" id="PF01068">
    <property type="entry name" value="DNA_ligase_A_M"/>
    <property type="match status" value="1"/>
</dbReference>
<dbReference type="GO" id="GO:0005634">
    <property type="term" value="C:nucleus"/>
    <property type="evidence" value="ECO:0007669"/>
    <property type="project" value="UniProtKB-SubCell"/>
</dbReference>
<dbReference type="InterPro" id="IPR036599">
    <property type="entry name" value="DNA_ligase_N_sf"/>
</dbReference>
<dbReference type="InterPro" id="IPR012310">
    <property type="entry name" value="DNA_ligase_ATP-dep_cent"/>
</dbReference>
<comment type="catalytic activity">
    <reaction evidence="13 14">
        <text>ATP + (deoxyribonucleotide)n-3'-hydroxyl + 5'-phospho-(deoxyribonucleotide)m = (deoxyribonucleotide)n+m + AMP + diphosphate.</text>
        <dbReference type="EC" id="6.5.1.1"/>
    </reaction>
</comment>
<evidence type="ECO:0000256" key="8">
    <source>
        <dbReference type="ARBA" id="ARBA00022840"/>
    </source>
</evidence>
<keyword evidence="19" id="KW-1185">Reference proteome</keyword>
<keyword evidence="10 14" id="KW-0234">DNA repair</keyword>
<comment type="caution">
    <text evidence="18">The sequence shown here is derived from an EMBL/GenBank/DDBJ whole genome shotgun (WGS) entry which is preliminary data.</text>
</comment>
<evidence type="ECO:0000259" key="17">
    <source>
        <dbReference type="PROSITE" id="PS50160"/>
    </source>
</evidence>
<keyword evidence="9 14" id="KW-0233">DNA recombination</keyword>
<evidence type="ECO:0000256" key="2">
    <source>
        <dbReference type="ARBA" id="ARBA00007572"/>
    </source>
</evidence>
<keyword evidence="11" id="KW-0539">Nucleus</keyword>
<evidence type="ECO:0000256" key="14">
    <source>
        <dbReference type="RuleBase" id="RU000617"/>
    </source>
</evidence>
<dbReference type="PANTHER" id="PTHR45674:SF4">
    <property type="entry name" value="DNA LIGASE 1"/>
    <property type="match status" value="1"/>
</dbReference>
<comment type="similarity">
    <text evidence="2 15">Belongs to the ATP-dependent DNA ligase family.</text>
</comment>
<dbReference type="InterPro" id="IPR012308">
    <property type="entry name" value="DNA_ligase_ATP-dep_N"/>
</dbReference>
<evidence type="ECO:0000256" key="13">
    <source>
        <dbReference type="ARBA" id="ARBA00034003"/>
    </source>
</evidence>
<dbReference type="Proteomes" id="UP001627284">
    <property type="component" value="Unassembled WGS sequence"/>
</dbReference>
<feature type="compositionally biased region" description="Basic residues" evidence="16">
    <location>
        <begin position="73"/>
        <end position="85"/>
    </location>
</feature>
<dbReference type="InterPro" id="IPR016059">
    <property type="entry name" value="DNA_ligase_ATP-dep_CS"/>
</dbReference>
<dbReference type="InterPro" id="IPR050191">
    <property type="entry name" value="ATP-dep_DNA_ligase"/>
</dbReference>
<protein>
    <recommendedName>
        <fullName evidence="14">DNA ligase</fullName>
        <ecNumber evidence="14">6.5.1.1</ecNumber>
    </recommendedName>
</protein>
<dbReference type="PANTHER" id="PTHR45674">
    <property type="entry name" value="DNA LIGASE 1/3 FAMILY MEMBER"/>
    <property type="match status" value="1"/>
</dbReference>
<dbReference type="FunFam" id="1.10.3260.10:FF:000001">
    <property type="entry name" value="DNA ligase"/>
    <property type="match status" value="1"/>
</dbReference>
<keyword evidence="4" id="KW-0132">Cell division</keyword>
<feature type="compositionally biased region" description="Polar residues" evidence="16">
    <location>
        <begin position="89"/>
        <end position="101"/>
    </location>
</feature>
<keyword evidence="7 14" id="KW-0227">DNA damage</keyword>
<reference evidence="18 19" key="1">
    <citation type="submission" date="2024-05" db="EMBL/GenBank/DDBJ databases">
        <title>De novo assembly of an allotetraploid wild potato.</title>
        <authorList>
            <person name="Hosaka A.J."/>
        </authorList>
    </citation>
    <scope>NUCLEOTIDE SEQUENCE [LARGE SCALE GENOMIC DNA]</scope>
    <source>
        <tissue evidence="18">Young leaves</tissue>
    </source>
</reference>
<evidence type="ECO:0000256" key="9">
    <source>
        <dbReference type="ARBA" id="ARBA00023172"/>
    </source>
</evidence>
<evidence type="ECO:0000256" key="3">
    <source>
        <dbReference type="ARBA" id="ARBA00022598"/>
    </source>
</evidence>
<evidence type="ECO:0000256" key="12">
    <source>
        <dbReference type="ARBA" id="ARBA00023306"/>
    </source>
</evidence>
<dbReference type="PROSITE" id="PS50160">
    <property type="entry name" value="DNA_LIGASE_A3"/>
    <property type="match status" value="1"/>
</dbReference>
<evidence type="ECO:0000256" key="4">
    <source>
        <dbReference type="ARBA" id="ARBA00022618"/>
    </source>
</evidence>
<dbReference type="CDD" id="cd07900">
    <property type="entry name" value="Adenylation_DNA_ligase_I_Euk"/>
    <property type="match status" value="1"/>
</dbReference>
<dbReference type="SUPFAM" id="SSF117018">
    <property type="entry name" value="ATP-dependent DNA ligase DNA-binding domain"/>
    <property type="match status" value="1"/>
</dbReference>
<evidence type="ECO:0000256" key="11">
    <source>
        <dbReference type="ARBA" id="ARBA00023242"/>
    </source>
</evidence>
<dbReference type="Gene3D" id="3.30.470.30">
    <property type="entry name" value="DNA ligase/mRNA capping enzyme"/>
    <property type="match status" value="1"/>
</dbReference>
<name>A0ABD2TDX6_9SOLN</name>
<evidence type="ECO:0000256" key="1">
    <source>
        <dbReference type="ARBA" id="ARBA00004123"/>
    </source>
</evidence>